<dbReference type="Proteomes" id="UP000002815">
    <property type="component" value="Unassembled WGS sequence"/>
</dbReference>
<protein>
    <submittedName>
        <fullName evidence="1">Uncharacterized protein</fullName>
    </submittedName>
</protein>
<keyword evidence="2" id="KW-1185">Reference proteome</keyword>
<organism evidence="1 2">
    <name type="scientific">Streptococcus infantis ATCC 700779</name>
    <dbReference type="NCBI Taxonomy" id="889204"/>
    <lineage>
        <taxon>Bacteria</taxon>
        <taxon>Bacillati</taxon>
        <taxon>Bacillota</taxon>
        <taxon>Bacilli</taxon>
        <taxon>Lactobacillales</taxon>
        <taxon>Streptococcaceae</taxon>
        <taxon>Streptococcus</taxon>
    </lineage>
</organism>
<accession>E8K055</accession>
<evidence type="ECO:0000313" key="1">
    <source>
        <dbReference type="EMBL" id="EFX36861.1"/>
    </source>
</evidence>
<evidence type="ECO:0000313" key="2">
    <source>
        <dbReference type="Proteomes" id="UP000002815"/>
    </source>
</evidence>
<dbReference type="EMBL" id="AEVD01000006">
    <property type="protein sequence ID" value="EFX36861.1"/>
    <property type="molecule type" value="Genomic_DNA"/>
</dbReference>
<proteinExistence type="predicted"/>
<gene>
    <name evidence="1" type="ORF">HMPREF9423_0868</name>
</gene>
<sequence length="46" mass="5769">MLDIFSQYKKRKVNEIKTFLYVKWLFHKLISMDIFNKLFESFHNNL</sequence>
<name>E8K055_9STRE</name>
<reference evidence="1 2" key="1">
    <citation type="submission" date="2010-12" db="EMBL/GenBank/DDBJ databases">
        <authorList>
            <person name="Muzny D."/>
            <person name="Qin X."/>
            <person name="Deng J."/>
            <person name="Jiang H."/>
            <person name="Liu Y."/>
            <person name="Qu J."/>
            <person name="Song X.-Z."/>
            <person name="Zhang L."/>
            <person name="Thornton R."/>
            <person name="Coyle M."/>
            <person name="Francisco L."/>
            <person name="Jackson L."/>
            <person name="Javaid M."/>
            <person name="Korchina V."/>
            <person name="Kovar C."/>
            <person name="Mata R."/>
            <person name="Mathew T."/>
            <person name="Ngo R."/>
            <person name="Nguyen L."/>
            <person name="Nguyen N."/>
            <person name="Okwuonu G."/>
            <person name="Ongeri F."/>
            <person name="Pham C."/>
            <person name="Simmons D."/>
            <person name="Wilczek-Boney K."/>
            <person name="Hale W."/>
            <person name="Jakkamsetti A."/>
            <person name="Pham P."/>
            <person name="Ruth R."/>
            <person name="San Lucas F."/>
            <person name="Warren J."/>
            <person name="Zhang J."/>
            <person name="Zhao Z."/>
            <person name="Zhou C."/>
            <person name="Zhu D."/>
            <person name="Lee S."/>
            <person name="Bess C."/>
            <person name="Blankenburg K."/>
            <person name="Forbes L."/>
            <person name="Fu Q."/>
            <person name="Gubbala S."/>
            <person name="Hirani K."/>
            <person name="Jayaseelan J.C."/>
            <person name="Lara F."/>
            <person name="Munidasa M."/>
            <person name="Palculict T."/>
            <person name="Patil S."/>
            <person name="Pu L.-L."/>
            <person name="Saada N."/>
            <person name="Tang L."/>
            <person name="Weissenberger G."/>
            <person name="Zhu Y."/>
            <person name="Hemphill L."/>
            <person name="Shang Y."/>
            <person name="Youmans B."/>
            <person name="Ayvaz T."/>
            <person name="Ross M."/>
            <person name="Santibanez J."/>
            <person name="Aqrawi P."/>
            <person name="Gross S."/>
            <person name="Joshi V."/>
            <person name="Fowler G."/>
            <person name="Nazareth L."/>
            <person name="Reid J."/>
            <person name="Worley K."/>
            <person name="Petrosino J."/>
            <person name="Highlander S."/>
            <person name="Gibbs R."/>
        </authorList>
    </citation>
    <scope>NUCLEOTIDE SEQUENCE [LARGE SCALE GENOMIC DNA]</scope>
    <source>
        <strain evidence="1 2">ATCC 700779</strain>
    </source>
</reference>
<dbReference type="AlphaFoldDB" id="E8K055"/>
<comment type="caution">
    <text evidence="1">The sequence shown here is derived from an EMBL/GenBank/DDBJ whole genome shotgun (WGS) entry which is preliminary data.</text>
</comment>
<dbReference type="HOGENOM" id="CLU_3189570_0_0_9"/>